<proteinExistence type="predicted"/>
<reference evidence="1" key="1">
    <citation type="submission" date="2015-07" db="EMBL/GenBank/DDBJ databases">
        <title>MeaNS - Measles Nucleotide Surveillance Program.</title>
        <authorList>
            <person name="Tran T."/>
            <person name="Druce J."/>
        </authorList>
    </citation>
    <scope>NUCLEOTIDE SEQUENCE</scope>
    <source>
        <strain evidence="1">UCB-OBI-ISO-001</strain>
        <tissue evidence="1">Gonad</tissue>
    </source>
</reference>
<sequence>MCTLTLSIQQSILASFLSSLRKSSVVIAHISLPCSIAVRTQASCNLPFTLRERPLVTNNGRRSLNFAQSLLILATTLV</sequence>
<accession>A0A0L8GY10</accession>
<gene>
    <name evidence="1" type="ORF">OCBIM_22026036mg</name>
</gene>
<organism evidence="1">
    <name type="scientific">Octopus bimaculoides</name>
    <name type="common">California two-spotted octopus</name>
    <dbReference type="NCBI Taxonomy" id="37653"/>
    <lineage>
        <taxon>Eukaryota</taxon>
        <taxon>Metazoa</taxon>
        <taxon>Spiralia</taxon>
        <taxon>Lophotrochozoa</taxon>
        <taxon>Mollusca</taxon>
        <taxon>Cephalopoda</taxon>
        <taxon>Coleoidea</taxon>
        <taxon>Octopodiformes</taxon>
        <taxon>Octopoda</taxon>
        <taxon>Incirrata</taxon>
        <taxon>Octopodidae</taxon>
        <taxon>Octopus</taxon>
    </lineage>
</organism>
<dbReference type="EMBL" id="KQ419961">
    <property type="protein sequence ID" value="KOF81853.1"/>
    <property type="molecule type" value="Genomic_DNA"/>
</dbReference>
<dbReference type="AlphaFoldDB" id="A0A0L8GY10"/>
<name>A0A0L8GY10_OCTBM</name>
<protein>
    <submittedName>
        <fullName evidence="1">Uncharacterized protein</fullName>
    </submittedName>
</protein>
<evidence type="ECO:0000313" key="1">
    <source>
        <dbReference type="EMBL" id="KOF81853.1"/>
    </source>
</evidence>